<protein>
    <submittedName>
        <fullName evidence="1">Uncharacterized protein</fullName>
    </submittedName>
</protein>
<dbReference type="Proteomes" id="UP000466523">
    <property type="component" value="Unassembled WGS sequence"/>
</dbReference>
<dbReference type="AlphaFoldDB" id="A0A7K3LI13"/>
<dbReference type="EMBL" id="JAACYR010000178">
    <property type="protein sequence ID" value="NDJ92011.1"/>
    <property type="molecule type" value="Genomic_DNA"/>
</dbReference>
<accession>A0A7K3LI13</accession>
<organism evidence="1 2">
    <name type="scientific">Mycolicibacter kumamotonensis</name>
    <dbReference type="NCBI Taxonomy" id="354243"/>
    <lineage>
        <taxon>Bacteria</taxon>
        <taxon>Bacillati</taxon>
        <taxon>Actinomycetota</taxon>
        <taxon>Actinomycetes</taxon>
        <taxon>Mycobacteriales</taxon>
        <taxon>Mycobacteriaceae</taxon>
        <taxon>Mycolicibacter</taxon>
    </lineage>
</organism>
<name>A0A7K3LI13_9MYCO</name>
<evidence type="ECO:0000313" key="1">
    <source>
        <dbReference type="EMBL" id="NDJ92011.1"/>
    </source>
</evidence>
<proteinExistence type="predicted"/>
<sequence>MSSWPAFTLENPLDHLTPELRVLAERHVTGSGETVIGPFAPEGGGLSYIDLAQQRGASYFDIGEAWYSATDTQRLAANQHVLDIAIANHDSITLSVPFNMVRPDSFTAAEIRYLESHGYRQVGESKWILPNGGY</sequence>
<evidence type="ECO:0000313" key="2">
    <source>
        <dbReference type="Proteomes" id="UP000466523"/>
    </source>
</evidence>
<gene>
    <name evidence="1" type="ORF">GWR20_23275</name>
</gene>
<comment type="caution">
    <text evidence="1">The sequence shown here is derived from an EMBL/GenBank/DDBJ whole genome shotgun (WGS) entry which is preliminary data.</text>
</comment>
<reference evidence="1 2" key="1">
    <citation type="submission" date="2020-01" db="EMBL/GenBank/DDBJ databases">
        <authorList>
            <person name="Sanchez-Estrada R."/>
            <person name="Gonzalez-Y-Merchand J.A."/>
            <person name="Rivera-Gutierrez S."/>
        </authorList>
    </citation>
    <scope>NUCLEOTIDE SEQUENCE [LARGE SCALE GENOMIC DNA]</scope>
    <source>
        <strain evidence="1 2">CST 7247</strain>
    </source>
</reference>